<sequence length="221" mass="25050">MRFKSTFFSMIILSCFMAGQTNERSVQGAFGAVTIDGKIWNQIAIRPILPFGKLSIALDLVLYIDQDGNIHDDEWDFSTGEKVKNSLIDKIYYIKYGSRWSGNYFRIGALDNVSVGYGILVNNYTNTLLYPQVRKVGLEFRTQQFGLSFHGFTNDFKENMGLIGVRISAPISYGINMGISAIDDRNQYLGLKDRDGDGRPDLVDDFPEDDEYWLDTDGDGW</sequence>
<evidence type="ECO:0008006" key="2">
    <source>
        <dbReference type="Google" id="ProtNLM"/>
    </source>
</evidence>
<protein>
    <recommendedName>
        <fullName evidence="2">DUF5723 domain-containing protein</fullName>
    </recommendedName>
</protein>
<reference evidence="1" key="1">
    <citation type="submission" date="2018-05" db="EMBL/GenBank/DDBJ databases">
        <authorList>
            <person name="Lanie J.A."/>
            <person name="Ng W.-L."/>
            <person name="Kazmierczak K.M."/>
            <person name="Andrzejewski T.M."/>
            <person name="Davidsen T.M."/>
            <person name="Wayne K.J."/>
            <person name="Tettelin H."/>
            <person name="Glass J.I."/>
            <person name="Rusch D."/>
            <person name="Podicherti R."/>
            <person name="Tsui H.-C.T."/>
            <person name="Winkler M.E."/>
        </authorList>
    </citation>
    <scope>NUCLEOTIDE SEQUENCE</scope>
</reference>
<dbReference type="PROSITE" id="PS51257">
    <property type="entry name" value="PROKAR_LIPOPROTEIN"/>
    <property type="match status" value="1"/>
</dbReference>
<organism evidence="1">
    <name type="scientific">marine metagenome</name>
    <dbReference type="NCBI Taxonomy" id="408172"/>
    <lineage>
        <taxon>unclassified sequences</taxon>
        <taxon>metagenomes</taxon>
        <taxon>ecological metagenomes</taxon>
    </lineage>
</organism>
<evidence type="ECO:0000313" key="1">
    <source>
        <dbReference type="EMBL" id="SVA58250.1"/>
    </source>
</evidence>
<feature type="non-terminal residue" evidence="1">
    <location>
        <position position="221"/>
    </location>
</feature>
<name>A0A381X0M1_9ZZZZ</name>
<gene>
    <name evidence="1" type="ORF">METZ01_LOCUS111104</name>
</gene>
<proteinExistence type="predicted"/>
<dbReference type="AlphaFoldDB" id="A0A381X0M1"/>
<accession>A0A381X0M1</accession>
<dbReference type="EMBL" id="UINC01013491">
    <property type="protein sequence ID" value="SVA58250.1"/>
    <property type="molecule type" value="Genomic_DNA"/>
</dbReference>